<feature type="domain" description="RlpA-like protein double-psi beta-barrel" evidence="6">
    <location>
        <begin position="67"/>
        <end position="153"/>
    </location>
</feature>
<keyword evidence="2 3" id="KW-0961">Cell wall biogenesis/degradation</keyword>
<evidence type="ECO:0000256" key="5">
    <source>
        <dbReference type="SAM" id="SignalP"/>
    </source>
</evidence>
<feature type="signal peptide" evidence="5">
    <location>
        <begin position="1"/>
        <end position="25"/>
    </location>
</feature>
<accession>A0A1T5HXD8</accession>
<evidence type="ECO:0000313" key="7">
    <source>
        <dbReference type="EMBL" id="SKC31425.1"/>
    </source>
</evidence>
<dbReference type="AlphaFoldDB" id="A0A1T5HXD8"/>
<evidence type="ECO:0000259" key="6">
    <source>
        <dbReference type="Pfam" id="PF03330"/>
    </source>
</evidence>
<dbReference type="InterPro" id="IPR036908">
    <property type="entry name" value="RlpA-like_sf"/>
</dbReference>
<dbReference type="GO" id="GO:0005886">
    <property type="term" value="C:plasma membrane"/>
    <property type="evidence" value="ECO:0007669"/>
    <property type="project" value="UniProtKB-SubCell"/>
</dbReference>
<dbReference type="Pfam" id="PF03330">
    <property type="entry name" value="DPBB_1"/>
    <property type="match status" value="1"/>
</dbReference>
<evidence type="ECO:0000256" key="3">
    <source>
        <dbReference type="HAMAP-Rule" id="MF_02071"/>
    </source>
</evidence>
<keyword evidence="5" id="KW-0732">Signal</keyword>
<sequence length="158" mass="17297">MNRSMIRNWGLSSVLLIIVSGCATSDIPDKTAKVEPQRPVLIVKPVEYKKEVTQISAPTSSSKVIYGKASFYANMFQGRKTASGQIFDQGKLTAAHRTLPFGTRVKVTNTSNHKSVIVTINDRGPFIRGRMIDLSSSAFKAIGNPRTGVLNVTMEILK</sequence>
<dbReference type="GO" id="GO:0071555">
    <property type="term" value="P:cell wall organization"/>
    <property type="evidence" value="ECO:0007669"/>
    <property type="project" value="UniProtKB-KW"/>
</dbReference>
<dbReference type="PANTHER" id="PTHR34183:SF8">
    <property type="entry name" value="ENDOLYTIC PEPTIDOGLYCAN TRANSGLYCOSYLASE RLPA-RELATED"/>
    <property type="match status" value="1"/>
</dbReference>
<organism evidence="7 8">
    <name type="scientific">Photobacterium piscicola</name>
    <dbReference type="NCBI Taxonomy" id="1378299"/>
    <lineage>
        <taxon>Bacteria</taxon>
        <taxon>Pseudomonadati</taxon>
        <taxon>Pseudomonadota</taxon>
        <taxon>Gammaproteobacteria</taxon>
        <taxon>Vibrionales</taxon>
        <taxon>Vibrionaceae</taxon>
        <taxon>Photobacterium</taxon>
    </lineage>
</organism>
<dbReference type="InterPro" id="IPR012997">
    <property type="entry name" value="RplA"/>
</dbReference>
<dbReference type="EC" id="4.2.2.-" evidence="3"/>
<evidence type="ECO:0000256" key="4">
    <source>
        <dbReference type="RuleBase" id="RU003495"/>
    </source>
</evidence>
<evidence type="ECO:0000256" key="1">
    <source>
        <dbReference type="ARBA" id="ARBA00023239"/>
    </source>
</evidence>
<dbReference type="NCBIfam" id="TIGR00413">
    <property type="entry name" value="rlpA"/>
    <property type="match status" value="1"/>
</dbReference>
<keyword evidence="3" id="KW-0449">Lipoprotein</keyword>
<keyword evidence="3" id="KW-0472">Membrane</keyword>
<keyword evidence="3" id="KW-1003">Cell membrane</keyword>
<dbReference type="CDD" id="cd22268">
    <property type="entry name" value="DPBB_RlpA-like"/>
    <property type="match status" value="1"/>
</dbReference>
<comment type="similarity">
    <text evidence="3 4">Belongs to the RlpA family.</text>
</comment>
<proteinExistence type="inferred from homology"/>
<keyword evidence="1 3" id="KW-0456">Lyase</keyword>
<dbReference type="InterPro" id="IPR034718">
    <property type="entry name" value="RlpA"/>
</dbReference>
<dbReference type="HAMAP" id="MF_02071">
    <property type="entry name" value="RlpA"/>
    <property type="match status" value="1"/>
</dbReference>
<dbReference type="Proteomes" id="UP000189966">
    <property type="component" value="Unassembled WGS sequence"/>
</dbReference>
<evidence type="ECO:0000256" key="2">
    <source>
        <dbReference type="ARBA" id="ARBA00023316"/>
    </source>
</evidence>
<dbReference type="PANTHER" id="PTHR34183">
    <property type="entry name" value="ENDOLYTIC PEPTIDOGLYCAN TRANSGLYCOSYLASE RLPA"/>
    <property type="match status" value="1"/>
</dbReference>
<comment type="function">
    <text evidence="3">Lytic transglycosylase with a strong preference for naked glycan strands that lack stem peptides.</text>
</comment>
<dbReference type="OrthoDB" id="9779128at2"/>
<dbReference type="EMBL" id="FUZI01000001">
    <property type="protein sequence ID" value="SKC31425.1"/>
    <property type="molecule type" value="Genomic_DNA"/>
</dbReference>
<dbReference type="PROSITE" id="PS51257">
    <property type="entry name" value="PROKAR_LIPOPROTEIN"/>
    <property type="match status" value="1"/>
</dbReference>
<dbReference type="Gene3D" id="2.40.40.10">
    <property type="entry name" value="RlpA-like domain"/>
    <property type="match status" value="1"/>
</dbReference>
<dbReference type="SUPFAM" id="SSF50685">
    <property type="entry name" value="Barwin-like endoglucanases"/>
    <property type="match status" value="1"/>
</dbReference>
<dbReference type="GO" id="GO:0008932">
    <property type="term" value="F:lytic endotransglycosylase activity"/>
    <property type="evidence" value="ECO:0007669"/>
    <property type="project" value="UniProtKB-UniRule"/>
</dbReference>
<name>A0A1T5HXD8_9GAMM</name>
<protein>
    <recommendedName>
        <fullName evidence="3">Endolytic peptidoglycan transglycosylase RlpA</fullName>
        <ecNumber evidence="3">4.2.2.-</ecNumber>
    </recommendedName>
</protein>
<comment type="subcellular location">
    <subcellularLocation>
        <location evidence="3">Cell membrane</location>
        <topology evidence="3">Lipid-anchor</topology>
    </subcellularLocation>
</comment>
<keyword evidence="3" id="KW-0564">Palmitate</keyword>
<dbReference type="GO" id="GO:0000270">
    <property type="term" value="P:peptidoglycan metabolic process"/>
    <property type="evidence" value="ECO:0007669"/>
    <property type="project" value="UniProtKB-UniRule"/>
</dbReference>
<gene>
    <name evidence="3" type="primary">rlpA</name>
    <name evidence="7" type="ORF">CZ809_00903</name>
</gene>
<feature type="chain" id="PRO_5013416084" description="Endolytic peptidoglycan transglycosylase RlpA" evidence="5">
    <location>
        <begin position="26"/>
        <end position="158"/>
    </location>
</feature>
<dbReference type="InterPro" id="IPR009009">
    <property type="entry name" value="RlpA-like_DPBB"/>
</dbReference>
<reference evidence="7 8" key="1">
    <citation type="submission" date="2017-02" db="EMBL/GenBank/DDBJ databases">
        <authorList>
            <person name="Peterson S.W."/>
        </authorList>
    </citation>
    <scope>NUCLEOTIDE SEQUENCE [LARGE SCALE GENOMIC DNA]</scope>
    <source>
        <strain evidence="8">type strain: NCCB 100098</strain>
    </source>
</reference>
<evidence type="ECO:0000313" key="8">
    <source>
        <dbReference type="Proteomes" id="UP000189966"/>
    </source>
</evidence>